<dbReference type="EMBL" id="AOJD01000080">
    <property type="protein sequence ID" value="ELZ32755.1"/>
    <property type="molecule type" value="Genomic_DNA"/>
</dbReference>
<evidence type="ECO:0000313" key="2">
    <source>
        <dbReference type="Proteomes" id="UP000011523"/>
    </source>
</evidence>
<evidence type="ECO:0000313" key="1">
    <source>
        <dbReference type="EMBL" id="ELZ32755.1"/>
    </source>
</evidence>
<protein>
    <submittedName>
        <fullName evidence="1">Sodium:dicarboxylate symporter</fullName>
    </submittedName>
</protein>
<gene>
    <name evidence="1" type="ORF">C472_15639</name>
</gene>
<comment type="caution">
    <text evidence="1">The sequence shown here is derived from an EMBL/GenBank/DDBJ whole genome shotgun (WGS) entry which is preliminary data.</text>
</comment>
<sequence>MNNVTGDLAVATVVGKWNDAIGFDDGVWAR</sequence>
<accession>M0DB79</accession>
<organism evidence="1 2">
    <name type="scientific">Halorubrum tebenquichense DSM 14210</name>
    <dbReference type="NCBI Taxonomy" id="1227485"/>
    <lineage>
        <taxon>Archaea</taxon>
        <taxon>Methanobacteriati</taxon>
        <taxon>Methanobacteriota</taxon>
        <taxon>Stenosarchaea group</taxon>
        <taxon>Halobacteria</taxon>
        <taxon>Halobacteriales</taxon>
        <taxon>Haloferacaceae</taxon>
        <taxon>Halorubrum</taxon>
    </lineage>
</organism>
<proteinExistence type="predicted"/>
<keyword evidence="2" id="KW-1185">Reference proteome</keyword>
<reference evidence="1 2" key="1">
    <citation type="journal article" date="2014" name="PLoS Genet.">
        <title>Phylogenetically driven sequencing of extremely halophilic archaea reveals strategies for static and dynamic osmo-response.</title>
        <authorList>
            <person name="Becker E.A."/>
            <person name="Seitzer P.M."/>
            <person name="Tritt A."/>
            <person name="Larsen D."/>
            <person name="Krusor M."/>
            <person name="Yao A.I."/>
            <person name="Wu D."/>
            <person name="Madern D."/>
            <person name="Eisen J.A."/>
            <person name="Darling A.E."/>
            <person name="Facciotti M.T."/>
        </authorList>
    </citation>
    <scope>NUCLEOTIDE SEQUENCE [LARGE SCALE GENOMIC DNA]</scope>
    <source>
        <strain evidence="1 2">DSM 14210</strain>
    </source>
</reference>
<name>M0DB79_9EURY</name>
<dbReference type="AlphaFoldDB" id="M0DB79"/>
<dbReference type="Proteomes" id="UP000011523">
    <property type="component" value="Unassembled WGS sequence"/>
</dbReference>